<keyword evidence="2" id="KW-1185">Reference proteome</keyword>
<dbReference type="Proteomes" id="UP000033632">
    <property type="component" value="Unassembled WGS sequence"/>
</dbReference>
<comment type="caution">
    <text evidence="1">The sequence shown here is derived from an EMBL/GenBank/DDBJ whole genome shotgun (WGS) entry which is preliminary data.</text>
</comment>
<protein>
    <submittedName>
        <fullName evidence="1">Uncharacterized protein</fullName>
    </submittedName>
</protein>
<accession>A0A0F5FV18</accession>
<evidence type="ECO:0000313" key="1">
    <source>
        <dbReference type="EMBL" id="KKB12721.1"/>
    </source>
</evidence>
<proteinExistence type="predicted"/>
<name>A0A0F5FV18_9HYPH</name>
<evidence type="ECO:0000313" key="2">
    <source>
        <dbReference type="Proteomes" id="UP000033632"/>
    </source>
</evidence>
<organism evidence="1 2">
    <name type="scientific">Devosia geojensis</name>
    <dbReference type="NCBI Taxonomy" id="443610"/>
    <lineage>
        <taxon>Bacteria</taxon>
        <taxon>Pseudomonadati</taxon>
        <taxon>Pseudomonadota</taxon>
        <taxon>Alphaproteobacteria</taxon>
        <taxon>Hyphomicrobiales</taxon>
        <taxon>Devosiaceae</taxon>
        <taxon>Devosia</taxon>
    </lineage>
</organism>
<gene>
    <name evidence="1" type="ORF">VE25_05665</name>
</gene>
<dbReference type="AlphaFoldDB" id="A0A0F5FV18"/>
<sequence>MGDVINLAEIRERNMMPDPDCVTEDAQGIPLYCFAIDYWHGESCFTLTLWAYSWEDAEARLKAIRSTGAVVGKIVSVTPL</sequence>
<dbReference type="OrthoDB" id="8386875at2"/>
<dbReference type="EMBL" id="JZEX01000059">
    <property type="protein sequence ID" value="KKB12721.1"/>
    <property type="molecule type" value="Genomic_DNA"/>
</dbReference>
<dbReference type="RefSeq" id="WP_046107627.1">
    <property type="nucleotide sequence ID" value="NZ_JZEX01000059.1"/>
</dbReference>
<reference evidence="1 2" key="1">
    <citation type="submission" date="2015-03" db="EMBL/GenBank/DDBJ databases">
        <authorList>
            <person name="Hassan Y.I."/>
            <person name="Lepp D."/>
            <person name="Li X.-Z."/>
            <person name="Zhou T."/>
        </authorList>
    </citation>
    <scope>NUCLEOTIDE SEQUENCE [LARGE SCALE GENOMIC DNA]</scope>
    <source>
        <strain evidence="1 2">BD-c194</strain>
    </source>
</reference>